<dbReference type="Proteomes" id="UP000218151">
    <property type="component" value="Unassembled WGS sequence"/>
</dbReference>
<dbReference type="AlphaFoldDB" id="A0A2A2SHT6"/>
<accession>A0A2A2SHT6</accession>
<gene>
    <name evidence="1" type="ORF">CKY28_05680</name>
</gene>
<evidence type="ECO:0008006" key="3">
    <source>
        <dbReference type="Google" id="ProtNLM"/>
    </source>
</evidence>
<dbReference type="OrthoDB" id="5381041at2"/>
<evidence type="ECO:0000313" key="1">
    <source>
        <dbReference type="EMBL" id="PAX08844.1"/>
    </source>
</evidence>
<dbReference type="RefSeq" id="WP_095997355.1">
    <property type="nucleotide sequence ID" value="NZ_NSLI01000002.1"/>
</dbReference>
<name>A0A2A2SHT6_9SPHN</name>
<dbReference type="EMBL" id="NSLI01000002">
    <property type="protein sequence ID" value="PAX08844.1"/>
    <property type="molecule type" value="Genomic_DNA"/>
</dbReference>
<sequence>MRRVAIALLASSGLPAAAHGQEQDLQQWTLLAAQGEVADRVVVYAEVQPRFTDEVSRLGQLLIRPAIGYRINDDFTALVGYAYVRTDPLGGRATDEHRFFQQLNSTLYRGGGGLTITGRTRLEQRTVVGAEETGWRFRQVIRAQAPVKDVRGGKLQAIAWTEPFYNLDSTDWGQRQGFDQVRTFIGLGVPITEGLTAEPGYLNQTVFRRGEDRVNHVASLTLFYRF</sequence>
<organism evidence="1 2">
    <name type="scientific">Sphingomonas lenta</name>
    <dbReference type="NCBI Taxonomy" id="1141887"/>
    <lineage>
        <taxon>Bacteria</taxon>
        <taxon>Pseudomonadati</taxon>
        <taxon>Pseudomonadota</taxon>
        <taxon>Alphaproteobacteria</taxon>
        <taxon>Sphingomonadales</taxon>
        <taxon>Sphingomonadaceae</taxon>
        <taxon>Sphingomonas</taxon>
    </lineage>
</organism>
<keyword evidence="2" id="KW-1185">Reference proteome</keyword>
<evidence type="ECO:0000313" key="2">
    <source>
        <dbReference type="Proteomes" id="UP000218151"/>
    </source>
</evidence>
<reference evidence="2" key="1">
    <citation type="submission" date="2017-09" db="EMBL/GenBank/DDBJ databases">
        <authorList>
            <person name="Feng G."/>
            <person name="Zhu H."/>
        </authorList>
    </citation>
    <scope>NUCLEOTIDE SEQUENCE [LARGE SCALE GENOMIC DNA]</scope>
    <source>
        <strain evidence="2">1PNM-20</strain>
    </source>
</reference>
<proteinExistence type="predicted"/>
<dbReference type="InterPro" id="IPR019619">
    <property type="entry name" value="DUF2490"/>
</dbReference>
<dbReference type="Pfam" id="PF10677">
    <property type="entry name" value="DUF2490"/>
    <property type="match status" value="1"/>
</dbReference>
<comment type="caution">
    <text evidence="1">The sequence shown here is derived from an EMBL/GenBank/DDBJ whole genome shotgun (WGS) entry which is preliminary data.</text>
</comment>
<protein>
    <recommendedName>
        <fullName evidence="3">DUF2490 domain-containing protein</fullName>
    </recommendedName>
</protein>